<evidence type="ECO:0000313" key="1">
    <source>
        <dbReference type="EMBL" id="TCO05420.1"/>
    </source>
</evidence>
<dbReference type="InterPro" id="IPR011990">
    <property type="entry name" value="TPR-like_helical_dom_sf"/>
</dbReference>
<dbReference type="Proteomes" id="UP000295221">
    <property type="component" value="Unassembled WGS sequence"/>
</dbReference>
<reference evidence="1 2" key="1">
    <citation type="submission" date="2019-03" db="EMBL/GenBank/DDBJ databases">
        <title>Genomic Encyclopedia of Type Strains, Phase IV (KMG-IV): sequencing the most valuable type-strain genomes for metagenomic binning, comparative biology and taxonomic classification.</title>
        <authorList>
            <person name="Goeker M."/>
        </authorList>
    </citation>
    <scope>NUCLEOTIDE SEQUENCE [LARGE SCALE GENOMIC DNA]</scope>
    <source>
        <strain evidence="1 2">DSM 24179</strain>
    </source>
</reference>
<dbReference type="Gene3D" id="1.25.40.10">
    <property type="entry name" value="Tetratricopeptide repeat domain"/>
    <property type="match status" value="1"/>
</dbReference>
<accession>A0A4R2GC49</accession>
<comment type="caution">
    <text evidence="1">The sequence shown here is derived from an EMBL/GenBank/DDBJ whole genome shotgun (WGS) entry which is preliminary data.</text>
</comment>
<organism evidence="1 2">
    <name type="scientific">Natronoflexus pectinivorans</name>
    <dbReference type="NCBI Taxonomy" id="682526"/>
    <lineage>
        <taxon>Bacteria</taxon>
        <taxon>Pseudomonadati</taxon>
        <taxon>Bacteroidota</taxon>
        <taxon>Bacteroidia</taxon>
        <taxon>Marinilabiliales</taxon>
        <taxon>Marinilabiliaceae</taxon>
        <taxon>Natronoflexus</taxon>
    </lineage>
</organism>
<sequence>MIERLGNQLIRMKIFLISMLLFGALLHPVYSQLGGTEYKQRGLQLLQAGSVDSAMVYLNQATLLGVNDGEVLGGLALAYILQGDAQRALEKAADARRDRLNPSPDAFLAGFLAHEQLGNVRQRNRWMEQGLDLFSGDYLLLFHAGRVLIPFDKEEGERLLLKSIHAEPAFAPAHLLLGEQMHRRGENLKAALPLLYYLMLHHDTPESVELVRVLERLYDSWGASSASISRHSNVSRGFSVPFVPELPEKRLVDDASRANWYVNQTNALLQSLQLADITSEDALWVFYSDFFAQVARLNFSMPLAMHTAYSRYPSEVMVWMSENARQYDMLANWLLIK</sequence>
<dbReference type="AlphaFoldDB" id="A0A4R2GC49"/>
<dbReference type="SUPFAM" id="SSF48452">
    <property type="entry name" value="TPR-like"/>
    <property type="match status" value="1"/>
</dbReference>
<proteinExistence type="predicted"/>
<gene>
    <name evidence="1" type="ORF">EV194_11652</name>
</gene>
<dbReference type="EMBL" id="SLWK01000016">
    <property type="protein sequence ID" value="TCO05420.1"/>
    <property type="molecule type" value="Genomic_DNA"/>
</dbReference>
<name>A0A4R2GC49_9BACT</name>
<evidence type="ECO:0008006" key="3">
    <source>
        <dbReference type="Google" id="ProtNLM"/>
    </source>
</evidence>
<keyword evidence="2" id="KW-1185">Reference proteome</keyword>
<protein>
    <recommendedName>
        <fullName evidence="3">Tetratricopeptide repeat protein</fullName>
    </recommendedName>
</protein>
<evidence type="ECO:0000313" key="2">
    <source>
        <dbReference type="Proteomes" id="UP000295221"/>
    </source>
</evidence>